<evidence type="ECO:0000313" key="2">
    <source>
        <dbReference type="Proteomes" id="UP000008556"/>
    </source>
</evidence>
<dbReference type="Proteomes" id="UP000008556">
    <property type="component" value="Chromosome"/>
</dbReference>
<dbReference type="EMBL" id="CP000886">
    <property type="protein sequence ID" value="ABX68770.1"/>
    <property type="molecule type" value="Genomic_DNA"/>
</dbReference>
<name>A0A6C6Z4K1_SALPB</name>
<protein>
    <submittedName>
        <fullName evidence="1">Uncharacterized protein</fullName>
    </submittedName>
</protein>
<organism evidence="1 2">
    <name type="scientific">Salmonella paratyphi B (strain ATCC BAA-1250 / SPB7)</name>
    <dbReference type="NCBI Taxonomy" id="1016998"/>
    <lineage>
        <taxon>Bacteria</taxon>
        <taxon>Pseudomonadati</taxon>
        <taxon>Pseudomonadota</taxon>
        <taxon>Gammaproteobacteria</taxon>
        <taxon>Enterobacterales</taxon>
        <taxon>Enterobacteriaceae</taxon>
        <taxon>Salmonella</taxon>
    </lineage>
</organism>
<accession>A0A6C6Z4K1</accession>
<sequence length="35" mass="4199">MGVPEQRRKKRRMARLLSPVNYTGSYARLPILRQR</sequence>
<dbReference type="KEGG" id="spq:SPAB_03422"/>
<gene>
    <name evidence="1" type="ordered locus">SPAB_03422</name>
</gene>
<proteinExistence type="predicted"/>
<dbReference type="AlphaFoldDB" id="A0A6C6Z4K1"/>
<reference evidence="1 2" key="1">
    <citation type="submission" date="2007-11" db="EMBL/GenBank/DDBJ databases">
        <authorList>
            <consortium name="The Salmonella enterica serovar Paratyphi B Genome Sequencing Project"/>
            <person name="McClelland M."/>
            <person name="Sanderson E.K."/>
            <person name="Porwollik S."/>
            <person name="Spieth J."/>
            <person name="Clifton W.S."/>
            <person name="Fulton R."/>
            <person name="Cordes M."/>
            <person name="Wollam A."/>
            <person name="Shah N."/>
            <person name="Pepin K."/>
            <person name="Bhonagiri V."/>
            <person name="Nash W."/>
            <person name="Johnson M."/>
            <person name="Thiruvilangam P."/>
            <person name="Wilson R."/>
        </authorList>
    </citation>
    <scope>NUCLEOTIDE SEQUENCE [LARGE SCALE GENOMIC DNA]</scope>
    <source>
        <strain evidence="2">ATCC BAA-1250 / SPB7</strain>
    </source>
</reference>
<evidence type="ECO:0000313" key="1">
    <source>
        <dbReference type="EMBL" id="ABX68770.1"/>
    </source>
</evidence>